<organism evidence="2 3">
    <name type="scientific">Streptomyces roseoviridis</name>
    <dbReference type="NCBI Taxonomy" id="67361"/>
    <lineage>
        <taxon>Bacteria</taxon>
        <taxon>Bacillati</taxon>
        <taxon>Actinomycetota</taxon>
        <taxon>Actinomycetes</taxon>
        <taxon>Kitasatosporales</taxon>
        <taxon>Streptomycetaceae</taxon>
        <taxon>Streptomyces</taxon>
    </lineage>
</organism>
<proteinExistence type="predicted"/>
<evidence type="ECO:0000256" key="1">
    <source>
        <dbReference type="SAM" id="MobiDB-lite"/>
    </source>
</evidence>
<comment type="caution">
    <text evidence="2">The sequence shown here is derived from an EMBL/GenBank/DDBJ whole genome shotgun (WGS) entry which is preliminary data.</text>
</comment>
<gene>
    <name evidence="2" type="ORF">ACFFTP_18030</name>
</gene>
<dbReference type="EMBL" id="JBHMCT010000011">
    <property type="protein sequence ID" value="MFB9556080.1"/>
    <property type="molecule type" value="Genomic_DNA"/>
</dbReference>
<evidence type="ECO:0000313" key="3">
    <source>
        <dbReference type="Proteomes" id="UP001589716"/>
    </source>
</evidence>
<sequence length="82" mass="8925">MSRHTPDTPGTRDTPDTHDPRGTVTLPVGDDVADLADARGVSVEELVGEAVQRYVAHEATLVRQHAQRLALRHLPLLKRLGA</sequence>
<name>A0ABV5QRF1_9ACTN</name>
<accession>A0ABV5QRF1</accession>
<dbReference type="RefSeq" id="WP_345487908.1">
    <property type="nucleotide sequence ID" value="NZ_BAAAWU010000001.1"/>
</dbReference>
<protein>
    <recommendedName>
        <fullName evidence="4">CopG family transcriptional regulator</fullName>
    </recommendedName>
</protein>
<evidence type="ECO:0008006" key="4">
    <source>
        <dbReference type="Google" id="ProtNLM"/>
    </source>
</evidence>
<keyword evidence="3" id="KW-1185">Reference proteome</keyword>
<reference evidence="2 3" key="1">
    <citation type="submission" date="2024-09" db="EMBL/GenBank/DDBJ databases">
        <authorList>
            <person name="Sun Q."/>
            <person name="Mori K."/>
        </authorList>
    </citation>
    <scope>NUCLEOTIDE SEQUENCE [LARGE SCALE GENOMIC DNA]</scope>
    <source>
        <strain evidence="2 3">JCM 4414</strain>
    </source>
</reference>
<evidence type="ECO:0000313" key="2">
    <source>
        <dbReference type="EMBL" id="MFB9556080.1"/>
    </source>
</evidence>
<dbReference type="Proteomes" id="UP001589716">
    <property type="component" value="Unassembled WGS sequence"/>
</dbReference>
<feature type="region of interest" description="Disordered" evidence="1">
    <location>
        <begin position="1"/>
        <end position="29"/>
    </location>
</feature>